<evidence type="ECO:0000313" key="2">
    <source>
        <dbReference type="Proteomes" id="UP000394443"/>
    </source>
</evidence>
<sequence>MAIRFCPNCLQNVVTERLKSDCTHCGTKTRPVDKSLPVPEDRGVHGVYTERRNKRGSSIWDK</sequence>
<organism evidence="1 2">
    <name type="scientific">Streptomyces phage Tribute</name>
    <dbReference type="NCBI Taxonomy" id="2653772"/>
    <lineage>
        <taxon>Viruses</taxon>
        <taxon>Duplodnaviria</taxon>
        <taxon>Heunggongvirae</taxon>
        <taxon>Uroviricota</taxon>
        <taxon>Caudoviricetes</taxon>
        <taxon>Stanwilliamsviridae</taxon>
        <taxon>Boydwoodruffvirinae</taxon>
        <taxon>Samistivirus</taxon>
        <taxon>Samistivirus peebs</taxon>
    </lineage>
</organism>
<dbReference type="EMBL" id="MN369743">
    <property type="protein sequence ID" value="QGH78300.1"/>
    <property type="molecule type" value="Genomic_DNA"/>
</dbReference>
<evidence type="ECO:0000313" key="1">
    <source>
        <dbReference type="EMBL" id="QGH78300.1"/>
    </source>
</evidence>
<protein>
    <submittedName>
        <fullName evidence="1">Uncharacterized protein</fullName>
    </submittedName>
</protein>
<proteinExistence type="predicted"/>
<dbReference type="Proteomes" id="UP000394443">
    <property type="component" value="Segment"/>
</dbReference>
<accession>A0A5Q2WG06</accession>
<reference evidence="1 2" key="1">
    <citation type="submission" date="2019-08" db="EMBL/GenBank/DDBJ databases">
        <authorList>
            <person name="Patel M."/>
            <person name="Bullock H.E."/>
            <person name="Julsaint S.M."/>
            <person name="Lamb R.J."/>
            <person name="Mason B.E."/>
            <person name="Pfeiffer J.P."/>
            <person name="Nayek S."/>
            <person name="Klug H."/>
            <person name="Hughes L.E."/>
            <person name="Garlena R.A."/>
            <person name="Russell D.A."/>
            <person name="Pope W.H."/>
            <person name="Jacobs-Sera D."/>
            <person name="Hatfull G.F."/>
        </authorList>
    </citation>
    <scope>NUCLEOTIDE SEQUENCE [LARGE SCALE GENOMIC DNA]</scope>
</reference>
<name>A0A5Q2WG06_9CAUD</name>
<gene>
    <name evidence="1" type="primary">119</name>
    <name evidence="1" type="ORF">SEA_TRIBUTE_119</name>
</gene>